<dbReference type="Proteomes" id="UP000248012">
    <property type="component" value="Unassembled WGS sequence"/>
</dbReference>
<sequence length="136" mass="15440">MMVNNTAPFWRDTLAYVGVWCLDANGSLRFEGLVPDRPAVFAMVVDNMPVYVGLTGRALTERLDDFRATHSDQLSQSGKIKARVHQEIISVLGEGREVEVYVHSFRDVRDFAQNAWELRNNLRAAYVPDWNRAKAA</sequence>
<dbReference type="AlphaFoldDB" id="A0A2V4NPL7"/>
<evidence type="ECO:0000313" key="2">
    <source>
        <dbReference type="Proteomes" id="UP000248012"/>
    </source>
</evidence>
<reference evidence="1 2" key="1">
    <citation type="submission" date="2018-05" db="EMBL/GenBank/DDBJ databases">
        <title>Oceanovita maritima gen. nov., sp. nov., a marine bacterium in the family Rhodobacteraceae isolated from surface seawater of Lundu port Xiamen, China.</title>
        <authorList>
            <person name="Hetharua B.H."/>
            <person name="Min D."/>
            <person name="Liao H."/>
            <person name="Tian Y."/>
        </authorList>
    </citation>
    <scope>NUCLEOTIDE SEQUENCE [LARGE SCALE GENOMIC DNA]</scope>
    <source>
        <strain evidence="1 2">FSX-11</strain>
    </source>
</reference>
<accession>A0A2V4NPL7</accession>
<dbReference type="EMBL" id="QFVT01000012">
    <property type="protein sequence ID" value="PYC46546.1"/>
    <property type="molecule type" value="Genomic_DNA"/>
</dbReference>
<dbReference type="InterPro" id="IPR053748">
    <property type="entry name" value="Host_DNA_Degrad_Endo"/>
</dbReference>
<protein>
    <recommendedName>
        <fullName evidence="3">GIY-YIG domain-containing protein</fullName>
    </recommendedName>
</protein>
<evidence type="ECO:0000313" key="1">
    <source>
        <dbReference type="EMBL" id="PYC46546.1"/>
    </source>
</evidence>
<dbReference type="OrthoDB" id="7067843at2"/>
<keyword evidence="2" id="KW-1185">Reference proteome</keyword>
<proteinExistence type="predicted"/>
<gene>
    <name evidence="1" type="ORF">DI396_14655</name>
</gene>
<evidence type="ECO:0008006" key="3">
    <source>
        <dbReference type="Google" id="ProtNLM"/>
    </source>
</evidence>
<organism evidence="1 2">
    <name type="scientific">Litorivita pollutaquae</name>
    <dbReference type="NCBI Taxonomy" id="2200892"/>
    <lineage>
        <taxon>Bacteria</taxon>
        <taxon>Pseudomonadati</taxon>
        <taxon>Pseudomonadota</taxon>
        <taxon>Alphaproteobacteria</taxon>
        <taxon>Rhodobacterales</taxon>
        <taxon>Paracoccaceae</taxon>
        <taxon>Litorivita</taxon>
    </lineage>
</organism>
<comment type="caution">
    <text evidence="1">The sequence shown here is derived from an EMBL/GenBank/DDBJ whole genome shotgun (WGS) entry which is preliminary data.</text>
</comment>
<dbReference type="Gene3D" id="3.40.1440.40">
    <property type="match status" value="1"/>
</dbReference>
<name>A0A2V4NPL7_9RHOB</name>
<dbReference type="RefSeq" id="WP_110796981.1">
    <property type="nucleotide sequence ID" value="NZ_KZ826491.1"/>
</dbReference>